<dbReference type="Proteomes" id="UP000051836">
    <property type="component" value="Unassembled WGS sequence"/>
</dbReference>
<evidence type="ECO:0000313" key="2">
    <source>
        <dbReference type="Proteomes" id="UP000051836"/>
    </source>
</evidence>
<accession>A0A0Q3T815</accession>
<proteinExistence type="predicted"/>
<dbReference type="EMBL" id="LMAW01002807">
    <property type="protein sequence ID" value="KQK76838.1"/>
    <property type="molecule type" value="Genomic_DNA"/>
</dbReference>
<sequence>MKEKLCYAMASISFSEMALTSPNPEICQQQFAASRKKTSPAIAATRVQVPQAPTDFSGVPTNGYSAPVFCVVITSHVFSSVARCTTGEARSTDAPPCRWWVMRLLIPVNMKEQRHHDRQETPVPTPELAESLIRLLPGLSQVNGRGCQ</sequence>
<dbReference type="AlphaFoldDB" id="A0A0Q3T815"/>
<protein>
    <submittedName>
        <fullName evidence="1">Uncharacterized protein</fullName>
    </submittedName>
</protein>
<comment type="caution">
    <text evidence="1">The sequence shown here is derived from an EMBL/GenBank/DDBJ whole genome shotgun (WGS) entry which is preliminary data.</text>
</comment>
<gene>
    <name evidence="1" type="ORF">AAES_131414</name>
</gene>
<name>A0A0Q3T815_AMAAE</name>
<reference evidence="1 2" key="1">
    <citation type="submission" date="2015-10" db="EMBL/GenBank/DDBJ databases">
        <authorList>
            <person name="Gilbert D.G."/>
        </authorList>
    </citation>
    <scope>NUCLEOTIDE SEQUENCE [LARGE SCALE GENOMIC DNA]</scope>
    <source>
        <strain evidence="1">FVVF132</strain>
    </source>
</reference>
<organism evidence="1 2">
    <name type="scientific">Amazona aestiva</name>
    <name type="common">Blue-fronted Amazon parrot</name>
    <dbReference type="NCBI Taxonomy" id="12930"/>
    <lineage>
        <taxon>Eukaryota</taxon>
        <taxon>Metazoa</taxon>
        <taxon>Chordata</taxon>
        <taxon>Craniata</taxon>
        <taxon>Vertebrata</taxon>
        <taxon>Euteleostomi</taxon>
        <taxon>Archelosauria</taxon>
        <taxon>Archosauria</taxon>
        <taxon>Dinosauria</taxon>
        <taxon>Saurischia</taxon>
        <taxon>Theropoda</taxon>
        <taxon>Coelurosauria</taxon>
        <taxon>Aves</taxon>
        <taxon>Neognathae</taxon>
        <taxon>Neoaves</taxon>
        <taxon>Telluraves</taxon>
        <taxon>Australaves</taxon>
        <taxon>Psittaciformes</taxon>
        <taxon>Psittacidae</taxon>
        <taxon>Amazona</taxon>
    </lineage>
</organism>
<keyword evidence="2" id="KW-1185">Reference proteome</keyword>
<evidence type="ECO:0000313" key="1">
    <source>
        <dbReference type="EMBL" id="KQK76838.1"/>
    </source>
</evidence>